<comment type="cofactor">
    <cofactor evidence="1">
        <name>Zn(2+)</name>
        <dbReference type="ChEBI" id="CHEBI:29105"/>
    </cofactor>
</comment>
<dbReference type="InterPro" id="IPR008567">
    <property type="entry name" value="BKACE"/>
</dbReference>
<evidence type="ECO:0000256" key="2">
    <source>
        <dbReference type="ARBA" id="ARBA00022679"/>
    </source>
</evidence>
<protein>
    <submittedName>
        <fullName evidence="6">Protein containing DUF849</fullName>
    </submittedName>
</protein>
<keyword evidence="7" id="KW-1185">Reference proteome</keyword>
<dbReference type="eggNOG" id="COG0456">
    <property type="taxonomic scope" value="Bacteria"/>
</dbReference>
<keyword evidence="4" id="KW-0862">Zinc</keyword>
<name>B6BLL4_SULGG</name>
<dbReference type="AlphaFoldDB" id="B6BLL4"/>
<evidence type="ECO:0000259" key="5">
    <source>
        <dbReference type="PROSITE" id="PS51186"/>
    </source>
</evidence>
<dbReference type="SUPFAM" id="SSF55729">
    <property type="entry name" value="Acyl-CoA N-acyltransferases (Nat)"/>
    <property type="match status" value="1"/>
</dbReference>
<dbReference type="CDD" id="cd04301">
    <property type="entry name" value="NAT_SF"/>
    <property type="match status" value="1"/>
</dbReference>
<evidence type="ECO:0000256" key="3">
    <source>
        <dbReference type="ARBA" id="ARBA00022723"/>
    </source>
</evidence>
<dbReference type="InterPro" id="IPR013785">
    <property type="entry name" value="Aldolase_TIM"/>
</dbReference>
<evidence type="ECO:0000256" key="4">
    <source>
        <dbReference type="ARBA" id="ARBA00022833"/>
    </source>
</evidence>
<dbReference type="OrthoDB" id="119501at2"/>
<dbReference type="STRING" id="929558.SMGD1_0145"/>
<gene>
    <name evidence="6" type="ORF">SMGD1_0145</name>
</gene>
<keyword evidence="3" id="KW-0479">Metal-binding</keyword>
<dbReference type="RefSeq" id="WP_008338196.1">
    <property type="nucleotide sequence ID" value="NZ_AFRZ01000001.1"/>
</dbReference>
<dbReference type="GO" id="GO:0046872">
    <property type="term" value="F:metal ion binding"/>
    <property type="evidence" value="ECO:0007669"/>
    <property type="project" value="UniProtKB-KW"/>
</dbReference>
<dbReference type="InterPro" id="IPR016181">
    <property type="entry name" value="Acyl_CoA_acyltransferase"/>
</dbReference>
<dbReference type="EMBL" id="AFRZ01000001">
    <property type="protein sequence ID" value="EHP28672.1"/>
    <property type="molecule type" value="Genomic_DNA"/>
</dbReference>
<dbReference type="Pfam" id="PF05853">
    <property type="entry name" value="BKACE"/>
    <property type="match status" value="1"/>
</dbReference>
<dbReference type="PANTHER" id="PTHR37418:SF2">
    <property type="entry name" value="3-KETO-5-AMINOHEXANOATE CLEAVAGE ENZYME"/>
    <property type="match status" value="1"/>
</dbReference>
<dbReference type="Proteomes" id="UP000006431">
    <property type="component" value="Unassembled WGS sequence"/>
</dbReference>
<evidence type="ECO:0000256" key="1">
    <source>
        <dbReference type="ARBA" id="ARBA00001947"/>
    </source>
</evidence>
<accession>B6BLL4</accession>
<keyword evidence="2" id="KW-0808">Transferase</keyword>
<accession>H1FSC6</accession>
<dbReference type="PANTHER" id="PTHR37418">
    <property type="entry name" value="3-KETO-5-AMINOHEXANOATE CLEAVAGE ENZYME-RELATED"/>
    <property type="match status" value="1"/>
</dbReference>
<dbReference type="Gene3D" id="3.40.630.30">
    <property type="match status" value="1"/>
</dbReference>
<comment type="caution">
    <text evidence="6">The sequence shown here is derived from an EMBL/GenBank/DDBJ whole genome shotgun (WGS) entry which is preliminary data.</text>
</comment>
<dbReference type="PATRIC" id="fig|929558.5.peg.147"/>
<dbReference type="Pfam" id="PF13508">
    <property type="entry name" value="Acetyltransf_7"/>
    <property type="match status" value="1"/>
</dbReference>
<evidence type="ECO:0000313" key="6">
    <source>
        <dbReference type="EMBL" id="EHP28672.1"/>
    </source>
</evidence>
<dbReference type="HOGENOM" id="CLU_533914_0_0_7"/>
<organism evidence="6 7">
    <name type="scientific">Sulfurimonas gotlandica (strain DSM 19862 / JCM 16533 / GD1)</name>
    <dbReference type="NCBI Taxonomy" id="929558"/>
    <lineage>
        <taxon>Bacteria</taxon>
        <taxon>Pseudomonadati</taxon>
        <taxon>Campylobacterota</taxon>
        <taxon>Epsilonproteobacteria</taxon>
        <taxon>Campylobacterales</taxon>
        <taxon>Sulfurimonadaceae</taxon>
        <taxon>Sulfurimonas</taxon>
    </lineage>
</organism>
<dbReference type="InterPro" id="IPR000182">
    <property type="entry name" value="GNAT_dom"/>
</dbReference>
<sequence>MEFVIEKAKPENRSDIIDVLAPWNLHKIPSPEALEIDFEFFFVAKVMGKIIGVSGYQLLSNDIAETRSLAVYPEFQGSGIGKELQDIRLEAMSKAGIKKVITYTDRQETITWYKKNYGYVQTGITKKKSDHGLKDVDIWTKLELDLTQYINKKTIIVRDKLKYIELNEPAPLSAYKPLIINVALTGMVPTKRLTPYVPISVNEIIEDAIKVHDAGASIVHLHARDKDGVPVSDAKYFEIIISTLRRERPELICCATTSGRGGISFEARSEVLHLSGDAKPDMASLTLGSLNFISGASVNSIDMVQRLAILMKEKNIMPELEVFDTGMINMAKYLERHNIICGVKYFNILLGNLNTAPATLRDLSHIYSSLPDNSIWAAAGLGDFQLPMNMAAIIAGGNVRVGLEDNIYYDSARTKLTTNQELVERVVRVSNELGREISTPAQTRKILGL</sequence>
<dbReference type="Gene3D" id="3.20.20.70">
    <property type="entry name" value="Aldolase class I"/>
    <property type="match status" value="1"/>
</dbReference>
<dbReference type="eggNOG" id="COG3246">
    <property type="taxonomic scope" value="Bacteria"/>
</dbReference>
<dbReference type="PROSITE" id="PS51186">
    <property type="entry name" value="GNAT"/>
    <property type="match status" value="1"/>
</dbReference>
<proteinExistence type="predicted"/>
<evidence type="ECO:0000313" key="7">
    <source>
        <dbReference type="Proteomes" id="UP000006431"/>
    </source>
</evidence>
<reference evidence="6 7" key="1">
    <citation type="journal article" date="2012" name="Proc. Natl. Acad. Sci. U.S.A.">
        <title>Genome and physiology of a model Epsilonproteobacterium responsible for sulfide detoxification in marine oxygen depletion zones.</title>
        <authorList>
            <person name="Grote J."/>
            <person name="Schott T."/>
            <person name="Bruckner C.G."/>
            <person name="Glockner F.O."/>
            <person name="Jost G."/>
            <person name="Teeling H."/>
            <person name="Labrenz M."/>
            <person name="Jurgens K."/>
        </authorList>
    </citation>
    <scope>NUCLEOTIDE SEQUENCE [LARGE SCALE GENOMIC DNA]</scope>
    <source>
        <strain evidence="6 7">GD1</strain>
    </source>
</reference>
<feature type="domain" description="N-acetyltransferase" evidence="5">
    <location>
        <begin position="3"/>
        <end position="145"/>
    </location>
</feature>
<dbReference type="GO" id="GO:0043720">
    <property type="term" value="F:3-keto-5-aminohexanoate cleavage activity"/>
    <property type="evidence" value="ECO:0007669"/>
    <property type="project" value="InterPro"/>
</dbReference>